<dbReference type="AlphaFoldDB" id="A0A381QBK2"/>
<reference evidence="1" key="1">
    <citation type="submission" date="2018-05" db="EMBL/GenBank/DDBJ databases">
        <authorList>
            <person name="Lanie J.A."/>
            <person name="Ng W.-L."/>
            <person name="Kazmierczak K.M."/>
            <person name="Andrzejewski T.M."/>
            <person name="Davidsen T.M."/>
            <person name="Wayne K.J."/>
            <person name="Tettelin H."/>
            <person name="Glass J.I."/>
            <person name="Rusch D."/>
            <person name="Podicherti R."/>
            <person name="Tsui H.-C.T."/>
            <person name="Winkler M.E."/>
        </authorList>
    </citation>
    <scope>NUCLEOTIDE SEQUENCE</scope>
</reference>
<dbReference type="EMBL" id="UINC01001258">
    <property type="protein sequence ID" value="SUZ75769.1"/>
    <property type="molecule type" value="Genomic_DNA"/>
</dbReference>
<organism evidence="1">
    <name type="scientific">marine metagenome</name>
    <dbReference type="NCBI Taxonomy" id="408172"/>
    <lineage>
        <taxon>unclassified sequences</taxon>
        <taxon>metagenomes</taxon>
        <taxon>ecological metagenomes</taxon>
    </lineage>
</organism>
<protein>
    <submittedName>
        <fullName evidence="1">Uncharacterized protein</fullName>
    </submittedName>
</protein>
<evidence type="ECO:0000313" key="1">
    <source>
        <dbReference type="EMBL" id="SUZ75769.1"/>
    </source>
</evidence>
<sequence>MMAEEIGKFSLEHVSTTYTEDEDGNISTHTNWCGKAEGYGVVYDTTIFGPTALMELNDDLEGGPIKRIGQGFLEDGTTVAGSGSGQWSKKPGEHIWKTDCVLQISDGTKIRSVGEVHLDTLTFSGTNYSVDE</sequence>
<name>A0A381QBK2_9ZZZZ</name>
<accession>A0A381QBK2</accession>
<gene>
    <name evidence="1" type="ORF">METZ01_LOCUS28623</name>
</gene>
<proteinExistence type="predicted"/>